<comment type="caution">
    <text evidence="8">The sequence shown here is derived from an EMBL/GenBank/DDBJ whole genome shotgun (WGS) entry which is preliminary data.</text>
</comment>
<evidence type="ECO:0000313" key="8">
    <source>
        <dbReference type="EMBL" id="OGC84055.1"/>
    </source>
</evidence>
<evidence type="ECO:0000256" key="4">
    <source>
        <dbReference type="ARBA" id="ARBA00022679"/>
    </source>
</evidence>
<dbReference type="EC" id="2.7.4.6" evidence="3"/>
<dbReference type="Gene3D" id="3.30.70.141">
    <property type="entry name" value="Nucleoside diphosphate kinase-like domain"/>
    <property type="match status" value="1"/>
</dbReference>
<keyword evidence="4" id="KW-0808">Transferase</keyword>
<dbReference type="PANTHER" id="PTHR11349">
    <property type="entry name" value="NUCLEOSIDE DIPHOSPHATE KINASE"/>
    <property type="match status" value="1"/>
</dbReference>
<evidence type="ECO:0000256" key="6">
    <source>
        <dbReference type="PROSITE-ProRule" id="PRU00706"/>
    </source>
</evidence>
<comment type="similarity">
    <text evidence="2 6">Belongs to the NDK family.</text>
</comment>
<dbReference type="SUPFAM" id="SSF54919">
    <property type="entry name" value="Nucleoside diphosphate kinase, NDK"/>
    <property type="match status" value="1"/>
</dbReference>
<comment type="cofactor">
    <cofactor evidence="1">
        <name>Mg(2+)</name>
        <dbReference type="ChEBI" id="CHEBI:18420"/>
    </cofactor>
</comment>
<keyword evidence="5 8" id="KW-0418">Kinase</keyword>
<reference evidence="8 9" key="1">
    <citation type="journal article" date="2016" name="Nat. Commun.">
        <title>Thousands of microbial genomes shed light on interconnected biogeochemical processes in an aquifer system.</title>
        <authorList>
            <person name="Anantharaman K."/>
            <person name="Brown C.T."/>
            <person name="Hug L.A."/>
            <person name="Sharon I."/>
            <person name="Castelle C.J."/>
            <person name="Probst A.J."/>
            <person name="Thomas B.C."/>
            <person name="Singh A."/>
            <person name="Wilkins M.J."/>
            <person name="Karaoz U."/>
            <person name="Brodie E.L."/>
            <person name="Williams K.H."/>
            <person name="Hubbard S.S."/>
            <person name="Banfield J.F."/>
        </authorList>
    </citation>
    <scope>NUCLEOTIDE SEQUENCE [LARGE SCALE GENOMIC DNA]</scope>
</reference>
<dbReference type="EMBL" id="MEWU01000003">
    <property type="protein sequence ID" value="OGC84055.1"/>
    <property type="molecule type" value="Genomic_DNA"/>
</dbReference>
<dbReference type="InterPro" id="IPR034907">
    <property type="entry name" value="NDK-like_dom"/>
</dbReference>
<dbReference type="Pfam" id="PF00334">
    <property type="entry name" value="NDK"/>
    <property type="match status" value="2"/>
</dbReference>
<evidence type="ECO:0000313" key="9">
    <source>
        <dbReference type="Proteomes" id="UP000177564"/>
    </source>
</evidence>
<accession>A0A1F4XQX3</accession>
<dbReference type="PROSITE" id="PS51374">
    <property type="entry name" value="NDPK_LIKE"/>
    <property type="match status" value="1"/>
</dbReference>
<dbReference type="SMART" id="SM00562">
    <property type="entry name" value="NDK"/>
    <property type="match status" value="1"/>
</dbReference>
<dbReference type="GO" id="GO:0004550">
    <property type="term" value="F:nucleoside diphosphate kinase activity"/>
    <property type="evidence" value="ECO:0007669"/>
    <property type="project" value="UniProtKB-EC"/>
</dbReference>
<evidence type="ECO:0000256" key="3">
    <source>
        <dbReference type="ARBA" id="ARBA00012966"/>
    </source>
</evidence>
<comment type="caution">
    <text evidence="6">Lacks conserved residue(s) required for the propagation of feature annotation.</text>
</comment>
<evidence type="ECO:0000259" key="7">
    <source>
        <dbReference type="SMART" id="SM00562"/>
    </source>
</evidence>
<organism evidence="8 9">
    <name type="scientific">Candidatus Adlerbacteria bacterium RIFCSPHIGHO2_02_FULL_52_17</name>
    <dbReference type="NCBI Taxonomy" id="1797240"/>
    <lineage>
        <taxon>Bacteria</taxon>
        <taxon>Candidatus Adleribacteriota</taxon>
    </lineage>
</organism>
<dbReference type="STRING" id="1797240.A3D68_01955"/>
<gene>
    <name evidence="8" type="ORF">A3D68_01955</name>
</gene>
<evidence type="ECO:0000256" key="2">
    <source>
        <dbReference type="ARBA" id="ARBA00008142"/>
    </source>
</evidence>
<feature type="domain" description="Nucleoside diphosphate kinase-like" evidence="7">
    <location>
        <begin position="6"/>
        <end position="186"/>
    </location>
</feature>
<name>A0A1F4XQX3_9BACT</name>
<dbReference type="InterPro" id="IPR036850">
    <property type="entry name" value="NDK-like_dom_sf"/>
</dbReference>
<evidence type="ECO:0000256" key="5">
    <source>
        <dbReference type="ARBA" id="ARBA00022777"/>
    </source>
</evidence>
<dbReference type="Proteomes" id="UP000177564">
    <property type="component" value="Unassembled WGS sequence"/>
</dbReference>
<protein>
    <recommendedName>
        <fullName evidence="3">nucleoside-diphosphate kinase</fullName>
        <ecNumber evidence="3">2.7.4.6</ecNumber>
    </recommendedName>
</protein>
<dbReference type="AlphaFoldDB" id="A0A1F4XQX3"/>
<sequence length="195" mass="22378">MKSPKEERTFVIIKPDGVRKGLVGEILKRFEQRDMKIVALEMFVATRNEMDNHYPKEDAWVRRLGEKTMATYVKYGYDIKRDFGTGDLVRVGKVVRGWLLDYMSSAPMVKMVVQGVHAVDMVRKIVGPTMPYLAEMGTIRGDFSADSPTNANAERRAVYNLVHASETPEEAKHEIEHWFGKKSAIFKYKRFGVDE</sequence>
<evidence type="ECO:0000256" key="1">
    <source>
        <dbReference type="ARBA" id="ARBA00001946"/>
    </source>
</evidence>
<proteinExistence type="inferred from homology"/>